<reference evidence="4" key="1">
    <citation type="submission" date="2022-03" db="EMBL/GenBank/DDBJ databases">
        <title>Identification of a novel bacterium isolated from mangrove sediments.</title>
        <authorList>
            <person name="Pan X."/>
        </authorList>
    </citation>
    <scope>NUCLEOTIDE SEQUENCE</scope>
    <source>
        <strain evidence="4">B2637</strain>
    </source>
</reference>
<dbReference type="InterPro" id="IPR007415">
    <property type="entry name" value="Nitrogenase_MoFe_mat_NifZ"/>
</dbReference>
<evidence type="ECO:0000256" key="1">
    <source>
        <dbReference type="ARBA" id="ARBA00008027"/>
    </source>
</evidence>
<dbReference type="EMBL" id="JALHAT010000012">
    <property type="protein sequence ID" value="MCJ1960873.1"/>
    <property type="molecule type" value="Genomic_DNA"/>
</dbReference>
<dbReference type="Pfam" id="PF04319">
    <property type="entry name" value="NifZ"/>
    <property type="match status" value="1"/>
</dbReference>
<keyword evidence="5" id="KW-1185">Reference proteome</keyword>
<keyword evidence="2" id="KW-0535">Nitrogen fixation</keyword>
<organism evidence="4 5">
    <name type="scientific">Novosphingobium mangrovi</name>
    <name type="common">ex Hu et al. 2023</name>
    <dbReference type="NCBI Taxonomy" id="2930094"/>
    <lineage>
        <taxon>Bacteria</taxon>
        <taxon>Pseudomonadati</taxon>
        <taxon>Pseudomonadota</taxon>
        <taxon>Alphaproteobacteria</taxon>
        <taxon>Sphingomonadales</taxon>
        <taxon>Sphingomonadaceae</taxon>
        <taxon>Novosphingobium</taxon>
    </lineage>
</organism>
<name>A0ABT0ACF2_9SPHN</name>
<dbReference type="Proteomes" id="UP001162802">
    <property type="component" value="Unassembled WGS sequence"/>
</dbReference>
<accession>A0ABT0ACF2</accession>
<comment type="caution">
    <text evidence="4">The sequence shown here is derived from an EMBL/GenBank/DDBJ whole genome shotgun (WGS) entry which is preliminary data.</text>
</comment>
<evidence type="ECO:0000313" key="5">
    <source>
        <dbReference type="Proteomes" id="UP001162802"/>
    </source>
</evidence>
<dbReference type="RefSeq" id="WP_243799420.1">
    <property type="nucleotide sequence ID" value="NZ_JALHAT010000012.1"/>
</dbReference>
<sequence length="116" mass="13027">MANIVRDSEVVELNGPPAFRYGERVRARRLVRNDGTYAGKEIGELLVRKGEEGVVVSIGTFLQQFYIYGIEFFESGHRVGMKRRELDPVWASEEDEDELPVARPASPAPPHSSARP</sequence>
<evidence type="ECO:0000256" key="2">
    <source>
        <dbReference type="ARBA" id="ARBA00023231"/>
    </source>
</evidence>
<gene>
    <name evidence="4" type="ORF">MTR65_09300</name>
</gene>
<evidence type="ECO:0000256" key="3">
    <source>
        <dbReference type="SAM" id="MobiDB-lite"/>
    </source>
</evidence>
<evidence type="ECO:0000313" key="4">
    <source>
        <dbReference type="EMBL" id="MCJ1960873.1"/>
    </source>
</evidence>
<comment type="similarity">
    <text evidence="1">Belongs to the NifZ family.</text>
</comment>
<proteinExistence type="inferred from homology"/>
<feature type="region of interest" description="Disordered" evidence="3">
    <location>
        <begin position="90"/>
        <end position="116"/>
    </location>
</feature>
<feature type="compositionally biased region" description="Low complexity" evidence="3">
    <location>
        <begin position="101"/>
        <end position="116"/>
    </location>
</feature>
<protein>
    <submittedName>
        <fullName evidence="4">Nitrogen fixation protein NifZ</fullName>
    </submittedName>
</protein>